<comment type="subunit">
    <text evidence="11">Part of the 43S pre-initiation complex (PIC).</text>
</comment>
<dbReference type="PROSITE" id="PS51192">
    <property type="entry name" value="HELICASE_ATP_BIND_1"/>
    <property type="match status" value="1"/>
</dbReference>
<evidence type="ECO:0000256" key="4">
    <source>
        <dbReference type="ARBA" id="ARBA00022741"/>
    </source>
</evidence>
<keyword evidence="16" id="KW-1185">Reference proteome</keyword>
<feature type="domain" description="Helicase ATP-binding" evidence="13">
    <location>
        <begin position="505"/>
        <end position="678"/>
    </location>
</feature>
<feature type="compositionally biased region" description="Low complexity" evidence="12">
    <location>
        <begin position="16"/>
        <end position="31"/>
    </location>
</feature>
<feature type="domain" description="Helicase C-terminal" evidence="14">
    <location>
        <begin position="772"/>
        <end position="950"/>
    </location>
</feature>
<evidence type="ECO:0000256" key="7">
    <source>
        <dbReference type="ARBA" id="ARBA00022840"/>
    </source>
</evidence>
<dbReference type="EC" id="3.6.4.13" evidence="11"/>
<feature type="region of interest" description="Disordered" evidence="12">
    <location>
        <begin position="416"/>
        <end position="437"/>
    </location>
</feature>
<dbReference type="Pfam" id="PF00271">
    <property type="entry name" value="Helicase_C"/>
    <property type="match status" value="1"/>
</dbReference>
<evidence type="ECO:0000256" key="9">
    <source>
        <dbReference type="ARBA" id="ARBA00023054"/>
    </source>
</evidence>
<proteinExistence type="inferred from homology"/>
<dbReference type="Pfam" id="PF21010">
    <property type="entry name" value="HA2_C"/>
    <property type="match status" value="1"/>
</dbReference>
<keyword evidence="2 11" id="KW-0963">Cytoplasm</keyword>
<feature type="compositionally biased region" description="Basic and acidic residues" evidence="12">
    <location>
        <begin position="198"/>
        <end position="210"/>
    </location>
</feature>
<comment type="subcellular location">
    <subcellularLocation>
        <location evidence="11">Cytoplasm</location>
    </subcellularLocation>
</comment>
<dbReference type="Pfam" id="PF24899">
    <property type="entry name" value="UBA_DHX29"/>
    <property type="match status" value="1"/>
</dbReference>
<dbReference type="GO" id="GO:0003724">
    <property type="term" value="F:RNA helicase activity"/>
    <property type="evidence" value="ECO:0007669"/>
    <property type="project" value="UniProtKB-UniRule"/>
</dbReference>
<keyword evidence="9" id="KW-0175">Coiled coil</keyword>
<keyword evidence="3 11" id="KW-0396">Initiation factor</keyword>
<evidence type="ECO:0000256" key="8">
    <source>
        <dbReference type="ARBA" id="ARBA00022917"/>
    </source>
</evidence>
<evidence type="ECO:0000259" key="13">
    <source>
        <dbReference type="PROSITE" id="PS51192"/>
    </source>
</evidence>
<evidence type="ECO:0000256" key="1">
    <source>
        <dbReference type="ARBA" id="ARBA00008792"/>
    </source>
</evidence>
<dbReference type="InterPro" id="IPR056890">
    <property type="entry name" value="UBA_DHX29-like"/>
</dbReference>
<dbReference type="Pfam" id="PF00270">
    <property type="entry name" value="DEAD"/>
    <property type="match status" value="1"/>
</dbReference>
<evidence type="ECO:0000256" key="5">
    <source>
        <dbReference type="ARBA" id="ARBA00022801"/>
    </source>
</evidence>
<dbReference type="FunFam" id="3.40.50.300:FF:000325">
    <property type="entry name" value="ATP-dependent RNA helicase DHX29"/>
    <property type="match status" value="1"/>
</dbReference>
<dbReference type="Gene3D" id="3.40.50.300">
    <property type="entry name" value="P-loop containing nucleotide triphosphate hydrolases"/>
    <property type="match status" value="2"/>
</dbReference>
<dbReference type="HAMAP" id="MF_03068">
    <property type="entry name" value="DHX29"/>
    <property type="match status" value="1"/>
</dbReference>
<dbReference type="SMART" id="SM00487">
    <property type="entry name" value="DEXDc"/>
    <property type="match status" value="1"/>
</dbReference>
<evidence type="ECO:0000259" key="14">
    <source>
        <dbReference type="PROSITE" id="PS51194"/>
    </source>
</evidence>
<dbReference type="GO" id="GO:0003743">
    <property type="term" value="F:translation initiation factor activity"/>
    <property type="evidence" value="ECO:0007669"/>
    <property type="project" value="UniProtKB-KW"/>
</dbReference>
<comment type="catalytic activity">
    <reaction evidence="10 11">
        <text>ATP + H2O = ADP + phosphate + H(+)</text>
        <dbReference type="Rhea" id="RHEA:13065"/>
        <dbReference type="ChEBI" id="CHEBI:15377"/>
        <dbReference type="ChEBI" id="CHEBI:15378"/>
        <dbReference type="ChEBI" id="CHEBI:30616"/>
        <dbReference type="ChEBI" id="CHEBI:43474"/>
        <dbReference type="ChEBI" id="CHEBI:456216"/>
        <dbReference type="EC" id="3.6.4.13"/>
    </reaction>
</comment>
<evidence type="ECO:0000256" key="12">
    <source>
        <dbReference type="SAM" id="MobiDB-lite"/>
    </source>
</evidence>
<keyword evidence="7 11" id="KW-0067">ATP-binding</keyword>
<dbReference type="InterPro" id="IPR056328">
    <property type="entry name" value="DSRM_DHX29"/>
</dbReference>
<evidence type="ECO:0000313" key="15">
    <source>
        <dbReference type="Ensembl" id="ENSOTSP00005008581.2"/>
    </source>
</evidence>
<dbReference type="FunFam" id="1.20.120.1080:FF:000002">
    <property type="entry name" value="Putative ATP-dependent RNA helicase DHX36"/>
    <property type="match status" value="1"/>
</dbReference>
<gene>
    <name evidence="11 15" type="primary">DHX29</name>
</gene>
<dbReference type="SMART" id="SM00490">
    <property type="entry name" value="HELICc"/>
    <property type="match status" value="1"/>
</dbReference>
<dbReference type="GO" id="GO:0045948">
    <property type="term" value="P:positive regulation of translational initiation"/>
    <property type="evidence" value="ECO:0007669"/>
    <property type="project" value="UniProtKB-UniRule"/>
</dbReference>
<evidence type="ECO:0000256" key="11">
    <source>
        <dbReference type="HAMAP-Rule" id="MF_03068"/>
    </source>
</evidence>
<dbReference type="InterPro" id="IPR027417">
    <property type="entry name" value="P-loop_NTPase"/>
</dbReference>
<keyword evidence="6 11" id="KW-0347">Helicase</keyword>
<dbReference type="CDD" id="cd18791">
    <property type="entry name" value="SF2_C_RHA"/>
    <property type="match status" value="1"/>
</dbReference>
<dbReference type="GO" id="GO:0005524">
    <property type="term" value="F:ATP binding"/>
    <property type="evidence" value="ECO:0007669"/>
    <property type="project" value="UniProtKB-UniRule"/>
</dbReference>
<dbReference type="InterPro" id="IPR007502">
    <property type="entry name" value="Helicase-assoc_dom"/>
</dbReference>
<dbReference type="Ensembl" id="ENSOTST00005009470.2">
    <property type="protein sequence ID" value="ENSOTSP00005008581.2"/>
    <property type="gene ID" value="ENSOTSG00005004496.2"/>
</dbReference>
<dbReference type="AlphaFoldDB" id="A0A8C8C8V2"/>
<feature type="compositionally biased region" description="Basic and acidic residues" evidence="12">
    <location>
        <begin position="177"/>
        <end position="186"/>
    </location>
</feature>
<dbReference type="FunFam" id="3.40.50.300:FF:000500">
    <property type="entry name" value="ATP-dependent RNA helicase DHX29"/>
    <property type="match status" value="1"/>
</dbReference>
<feature type="region of interest" description="Disordered" evidence="12">
    <location>
        <begin position="175"/>
        <end position="210"/>
    </location>
</feature>
<feature type="compositionally biased region" description="Low complexity" evidence="12">
    <location>
        <begin position="1114"/>
        <end position="1123"/>
    </location>
</feature>
<dbReference type="Gene3D" id="1.20.120.1080">
    <property type="match status" value="1"/>
</dbReference>
<reference evidence="15" key="1">
    <citation type="submission" date="2025-08" db="UniProtKB">
        <authorList>
            <consortium name="Ensembl"/>
        </authorList>
    </citation>
    <scope>IDENTIFICATION</scope>
</reference>
<organism evidence="15 16">
    <name type="scientific">Oncorhynchus tshawytscha</name>
    <name type="common">Chinook salmon</name>
    <name type="synonym">Salmo tshawytscha</name>
    <dbReference type="NCBI Taxonomy" id="74940"/>
    <lineage>
        <taxon>Eukaryota</taxon>
        <taxon>Metazoa</taxon>
        <taxon>Chordata</taxon>
        <taxon>Craniata</taxon>
        <taxon>Vertebrata</taxon>
        <taxon>Euteleostomi</taxon>
        <taxon>Actinopterygii</taxon>
        <taxon>Neopterygii</taxon>
        <taxon>Teleostei</taxon>
        <taxon>Protacanthopterygii</taxon>
        <taxon>Salmoniformes</taxon>
        <taxon>Salmonidae</taxon>
        <taxon>Salmoninae</taxon>
        <taxon>Oncorhynchus</taxon>
    </lineage>
</organism>
<keyword evidence="5 11" id="KW-0378">Hydrolase</keyword>
<evidence type="ECO:0000256" key="3">
    <source>
        <dbReference type="ARBA" id="ARBA00022540"/>
    </source>
</evidence>
<dbReference type="InterPro" id="IPR011545">
    <property type="entry name" value="DEAD/DEAH_box_helicase_dom"/>
</dbReference>
<dbReference type="InterPro" id="IPR014001">
    <property type="entry name" value="Helicase_ATP-bd"/>
</dbReference>
<dbReference type="GO" id="GO:0016818">
    <property type="term" value="F:hydrolase activity, acting on acid anhydrides, in phosphorus-containing anhydrides"/>
    <property type="evidence" value="ECO:0007669"/>
    <property type="project" value="UniProtKB-UniRule"/>
</dbReference>
<dbReference type="InterPro" id="IPR011709">
    <property type="entry name" value="DEAD-box_helicase_OB_fold"/>
</dbReference>
<dbReference type="Pfam" id="PF26026">
    <property type="entry name" value="RNA_hel_CTD"/>
    <property type="match status" value="1"/>
</dbReference>
<keyword evidence="4 11" id="KW-0547">Nucleotide-binding</keyword>
<comment type="similarity">
    <text evidence="1 11">Belongs to the DEAD box helicase family. DEAH subfamily.</text>
</comment>
<dbReference type="GO" id="GO:0005737">
    <property type="term" value="C:cytoplasm"/>
    <property type="evidence" value="ECO:0007669"/>
    <property type="project" value="UniProtKB-SubCell"/>
</dbReference>
<protein>
    <recommendedName>
        <fullName evidence="11">ATP-dependent RNA helicase DHX29</fullName>
        <ecNumber evidence="11">3.6.4.13</ecNumber>
    </recommendedName>
    <alternativeName>
        <fullName evidence="11">DEAH box protein 29</fullName>
    </alternativeName>
</protein>
<feature type="region of interest" description="Disordered" evidence="12">
    <location>
        <begin position="1"/>
        <end position="45"/>
    </location>
</feature>
<sequence>MGGKKKKSATVPTVQPAAAGNNVPAAGNGVADPATTGKKQKPTPAKAAVKDIKPKEGCGYCPKTYSLTNTAQVDTGGVTDKSILKVVIQTDLEKKIIKLINDFRQENGDKGPISGRLTNKKLLDLYLALQKFKFKTEHIEEAMKSSVLYGGDLHSALDWLCLNLKDEELPAGFSQRMQEENHETKPKFQPAPQAPEPESPKEPKKEPAKNDRYLVLTAQLYDAKEMAATAKAKKDKGGQRTAQDRIRVIQQGLSGSSIKIGTHHEGPQWHVAAKNNEPKDIRNFDYTARSWTGKSPKQFLIDWVRKNLPKSPAPSFQKVAAGRYWKCRVRVQRLDDVLEVCPNILTEDGMQAQHLGATLAIYNLCKGQSVHMLIPPTYREVWLEWRDSEQAEEEELRTAINKPRDQFITRLLTRLKQQQPQKKCPPPQPGLQGAGDELEDDWESLANLEEEEDPGKTITPKERGGGVAEVAARSLLLKLRGSALSRRLQTDREQLPVFQHRVRVMEALRRNRVVVVAGETGSGKSTQIPQFILEELLTGGAAAQPCNIVVTQPRRISAMSLASRVSQELGCDDGPGSKSSLCGYQIRMENKSSDSTRLLYCTTGVLLRKLQQDHMLSSLTHIIVDEVHERSVQSDFLLTILKDMVQKRSNLHLVMMSATVDCDKFAAYFNRCPIVNIPGRTFPVEVFHLEDIVEETGYVLEKDSEYSQKILEEEEEVNINFTQKGGKSMQHQEFIVKDSGSGWDLGPDLDHFSSRTRHALQYMNPNKINMELVLDLLDYLDKSPQFAVVDGAVLVFLPGLAHIQQLYDLLSTDKRFRGKDRYKLVALHSTLSSKDQAAAFTVPPTGVRKIVLSTNIAETGVTIPDVVFVIDTGKTKENKYHESSQMSSLVETFVSKASALQRQGRAGRVRDGFCFRLYPKFRFQAFMDYSIPEILRVPLEELCLHIMKCEYGSPEEFLCRALDAPQPQSVSNAVCLLRRIGACIPEGHALTPLGHHLATLPVNVKIGKMLIFGAILGCLDPIATIAAAISEKSPFATPMNQKDQANLAKAALAVANSDHLTIYNAYLGWKNIRSEGYRAEMAYCRKHFLNRTALITIEDIKQELMRMMDQAGFSGSSRSGRGPPSRDRSDPRGPQAPLTPLGKPQICVLNAVLTAGLYDSVGRILYAPSVDVLDRVACSVETAQGKAQVHPSSVNRCLQTRGWLLFQEKVKYSKIYLRDTTLISPFPMLLFGGDIDVQHRERLISLDGWIHFQAPVRIGVIFKHLRKLIDSLLEKKLENPRMNLEDEKTIQLIIELIKMENVF</sequence>
<dbReference type="Proteomes" id="UP000694402">
    <property type="component" value="Unassembled WGS sequence"/>
</dbReference>
<dbReference type="PROSITE" id="PS51194">
    <property type="entry name" value="HELICASE_CTER"/>
    <property type="match status" value="1"/>
</dbReference>
<dbReference type="InterPro" id="IPR001650">
    <property type="entry name" value="Helicase_C-like"/>
</dbReference>
<dbReference type="Pfam" id="PF07717">
    <property type="entry name" value="OB_NTP_bind"/>
    <property type="match status" value="1"/>
</dbReference>
<evidence type="ECO:0000256" key="2">
    <source>
        <dbReference type="ARBA" id="ARBA00022490"/>
    </source>
</evidence>
<dbReference type="InterPro" id="IPR059023">
    <property type="entry name" value="RNA_hel_CTD"/>
</dbReference>
<dbReference type="PANTHER" id="PTHR18934:SF264">
    <property type="entry name" value="ATP-DEPENDENT RNA HELICASE DHX29"/>
    <property type="match status" value="1"/>
</dbReference>
<name>A0A8C8C8V2_ONCTS</name>
<evidence type="ECO:0000256" key="10">
    <source>
        <dbReference type="ARBA" id="ARBA00047984"/>
    </source>
</evidence>
<comment type="function">
    <text evidence="11">ATP-binding RNA helicase involved in translation initiation. Part of the 43S pre-initiation complex that is required for efficient initiation on mRNAs of higher eukaryotes with structured 5'-UTRs by promoting efficient NTPase-dependent 48S complex formation. Specifically binds to the 40S ribosome near the mRNA entrance. Does not possess a processive helicase activity.</text>
</comment>
<dbReference type="GeneTree" id="ENSGT00940000157286"/>
<feature type="region of interest" description="Disordered" evidence="12">
    <location>
        <begin position="1112"/>
        <end position="1141"/>
    </location>
</feature>
<dbReference type="SUPFAM" id="SSF52540">
    <property type="entry name" value="P-loop containing nucleoside triphosphate hydrolases"/>
    <property type="match status" value="1"/>
</dbReference>
<reference evidence="15" key="2">
    <citation type="submission" date="2025-09" db="UniProtKB">
        <authorList>
            <consortium name="Ensembl"/>
        </authorList>
    </citation>
    <scope>IDENTIFICATION</scope>
</reference>
<dbReference type="PANTHER" id="PTHR18934">
    <property type="entry name" value="ATP-DEPENDENT RNA HELICASE"/>
    <property type="match status" value="1"/>
</dbReference>
<dbReference type="GO" id="GO:0003723">
    <property type="term" value="F:RNA binding"/>
    <property type="evidence" value="ECO:0007669"/>
    <property type="project" value="TreeGrafter"/>
</dbReference>
<accession>A0A8C8C8V2</accession>
<dbReference type="InterPro" id="IPR034730">
    <property type="entry name" value="DHX29"/>
</dbReference>
<keyword evidence="8 11" id="KW-0648">Protein biosynthesis</keyword>
<dbReference type="Pfam" id="PF24385">
    <property type="entry name" value="DSRM_DHX29"/>
    <property type="match status" value="1"/>
</dbReference>
<dbReference type="SMART" id="SM00847">
    <property type="entry name" value="HA2"/>
    <property type="match status" value="1"/>
</dbReference>
<evidence type="ECO:0000313" key="16">
    <source>
        <dbReference type="Proteomes" id="UP000694402"/>
    </source>
</evidence>
<evidence type="ECO:0000256" key="6">
    <source>
        <dbReference type="ARBA" id="ARBA00022806"/>
    </source>
</evidence>